<accession>A0A090SWY2</accession>
<organism evidence="1 2">
    <name type="scientific">Vibrio maritimus</name>
    <dbReference type="NCBI Taxonomy" id="990268"/>
    <lineage>
        <taxon>Bacteria</taxon>
        <taxon>Pseudomonadati</taxon>
        <taxon>Pseudomonadota</taxon>
        <taxon>Gammaproteobacteria</taxon>
        <taxon>Vibrionales</taxon>
        <taxon>Vibrionaceae</taxon>
        <taxon>Vibrio</taxon>
    </lineage>
</organism>
<evidence type="ECO:0000313" key="2">
    <source>
        <dbReference type="Proteomes" id="UP000029224"/>
    </source>
</evidence>
<keyword evidence="2" id="KW-1185">Reference proteome</keyword>
<sequence length="154" mass="16166">MIGFVQSDENKAKVLEQTLQFAYATQTVLDGIDPINNVDSGFAGKIMMAQSSNDTTVPNNVPEGSFTTVAPFAGTEALANKVGLTAITSGSSSTAVSSPFLRYDSTALHSTFIVPMRSDVSDGNHHYNMLDAVVQYTKTGSVTPTAALALGVLE</sequence>
<reference evidence="1 2" key="1">
    <citation type="submission" date="2014-09" db="EMBL/GenBank/DDBJ databases">
        <title>Vibrio maritimus JCM 19240. (C210) whole genome shotgun sequence.</title>
        <authorList>
            <person name="Sawabe T."/>
            <person name="Meirelles P."/>
            <person name="Nakanishi M."/>
            <person name="Sayaka M."/>
            <person name="Hattori M."/>
            <person name="Ohkuma M."/>
        </authorList>
    </citation>
    <scope>NUCLEOTIDE SEQUENCE [LARGE SCALE GENOMIC DNA]</scope>
    <source>
        <strain evidence="1 2">JCM 19240</strain>
    </source>
</reference>
<reference evidence="1 2" key="2">
    <citation type="submission" date="2014-09" db="EMBL/GenBank/DDBJ databases">
        <authorList>
            <consortium name="NBRP consortium"/>
            <person name="Sawabe T."/>
            <person name="Meirelles P."/>
            <person name="Nakanishi M."/>
            <person name="Sayaka M."/>
            <person name="Hattori M."/>
            <person name="Ohkuma M."/>
        </authorList>
    </citation>
    <scope>NUCLEOTIDE SEQUENCE [LARGE SCALE GENOMIC DNA]</scope>
    <source>
        <strain evidence="1 2">JCM 19240</strain>
    </source>
</reference>
<dbReference type="Proteomes" id="UP000029224">
    <property type="component" value="Unassembled WGS sequence"/>
</dbReference>
<dbReference type="EMBL" id="BBMT01000001">
    <property type="protein sequence ID" value="GAL32285.1"/>
    <property type="molecule type" value="Genomic_DNA"/>
</dbReference>
<comment type="caution">
    <text evidence="1">The sequence shown here is derived from an EMBL/GenBank/DDBJ whole genome shotgun (WGS) entry which is preliminary data.</text>
</comment>
<dbReference type="AlphaFoldDB" id="A0A090SWY2"/>
<proteinExistence type="predicted"/>
<gene>
    <name evidence="1" type="ORF">JCM19240_5716</name>
</gene>
<protein>
    <submittedName>
        <fullName evidence="1">Putative lipase</fullName>
    </submittedName>
</protein>
<evidence type="ECO:0000313" key="1">
    <source>
        <dbReference type="EMBL" id="GAL32285.1"/>
    </source>
</evidence>
<name>A0A090SWY2_9VIBR</name>